<dbReference type="PANTHER" id="PTHR42749:SF1">
    <property type="entry name" value="CELL SHAPE-DETERMINING PROTEIN MREB"/>
    <property type="match status" value="1"/>
</dbReference>
<evidence type="ECO:0000256" key="2">
    <source>
        <dbReference type="ARBA" id="ARBA00022741"/>
    </source>
</evidence>
<keyword evidence="2" id="KW-0547">Nucleotide-binding</keyword>
<dbReference type="PROSITE" id="PS00329">
    <property type="entry name" value="HSP70_2"/>
    <property type="match status" value="1"/>
</dbReference>
<dbReference type="Proteomes" id="UP000315901">
    <property type="component" value="Unassembled WGS sequence"/>
</dbReference>
<evidence type="ECO:0000256" key="3">
    <source>
        <dbReference type="ARBA" id="ARBA00022840"/>
    </source>
</evidence>
<dbReference type="InterPro" id="IPR013126">
    <property type="entry name" value="Hsp_70_fam"/>
</dbReference>
<dbReference type="InterPro" id="IPR043129">
    <property type="entry name" value="ATPase_NBD"/>
</dbReference>
<keyword evidence="5" id="KW-1185">Reference proteome</keyword>
<keyword evidence="3" id="KW-0067">ATP-binding</keyword>
<name>A0A501X563_9GAMM</name>
<dbReference type="GO" id="GO:0005524">
    <property type="term" value="F:ATP binding"/>
    <property type="evidence" value="ECO:0007669"/>
    <property type="project" value="UniProtKB-KW"/>
</dbReference>
<dbReference type="AlphaFoldDB" id="A0A501X563"/>
<dbReference type="PRINTS" id="PR00301">
    <property type="entry name" value="HEATSHOCK70"/>
</dbReference>
<dbReference type="RefSeq" id="WP_140586680.1">
    <property type="nucleotide sequence ID" value="NZ_VFRR01000001.1"/>
</dbReference>
<dbReference type="Pfam" id="PF00012">
    <property type="entry name" value="HSP70"/>
    <property type="match status" value="1"/>
</dbReference>
<evidence type="ECO:0000313" key="5">
    <source>
        <dbReference type="Proteomes" id="UP000315901"/>
    </source>
</evidence>
<evidence type="ECO:0000256" key="1">
    <source>
        <dbReference type="ARBA" id="ARBA00007381"/>
    </source>
</evidence>
<dbReference type="GO" id="GO:0140662">
    <property type="term" value="F:ATP-dependent protein folding chaperone"/>
    <property type="evidence" value="ECO:0007669"/>
    <property type="project" value="InterPro"/>
</dbReference>
<organism evidence="4 5">
    <name type="scientific">Maribrevibacterium harenarium</name>
    <dbReference type="NCBI Taxonomy" id="2589817"/>
    <lineage>
        <taxon>Bacteria</taxon>
        <taxon>Pseudomonadati</taxon>
        <taxon>Pseudomonadota</taxon>
        <taxon>Gammaproteobacteria</taxon>
        <taxon>Oceanospirillales</taxon>
        <taxon>Oceanospirillaceae</taxon>
        <taxon>Maribrevibacterium</taxon>
    </lineage>
</organism>
<accession>A0A501X563</accession>
<dbReference type="EMBL" id="VFRR01000001">
    <property type="protein sequence ID" value="TPE55588.1"/>
    <property type="molecule type" value="Genomic_DNA"/>
</dbReference>
<comment type="similarity">
    <text evidence="1">Belongs to the heat shock protein 70 family.</text>
</comment>
<proteinExistence type="inferred from homology"/>
<dbReference type="PROSITE" id="PS00297">
    <property type="entry name" value="HSP70_1"/>
    <property type="match status" value="1"/>
</dbReference>
<protein>
    <submittedName>
        <fullName evidence="4">Hsp70 family protein</fullName>
    </submittedName>
</protein>
<evidence type="ECO:0000313" key="4">
    <source>
        <dbReference type="EMBL" id="TPE55588.1"/>
    </source>
</evidence>
<comment type="caution">
    <text evidence="4">The sequence shown here is derived from an EMBL/GenBank/DDBJ whole genome shotgun (WGS) entry which is preliminary data.</text>
</comment>
<dbReference type="SUPFAM" id="SSF53067">
    <property type="entry name" value="Actin-like ATPase domain"/>
    <property type="match status" value="2"/>
</dbReference>
<dbReference type="CDD" id="cd10170">
    <property type="entry name" value="ASKHA_NBD_HSP70"/>
    <property type="match status" value="1"/>
</dbReference>
<sequence>MAQYFVGIDLGTTHCAVFYGCHGQSELTQLLIPQLTAPGRVEARPLLPSFVYTPHASELLDSDRILPWGRSETNVIVGQLARDLGAKSQGRMVQSAKSWLCHSNVSADEAILPVDAVDDIDKMSAKTALEHILFHLVAAWNHAFADAPLTEQEVVITVPASFAPAARVNTEQVAQNLGINARLMEEPLAAFYAWLADTPDWQSQLEVGDQVLVVDIGGGTTDLSLIAVTENAGELDLERIAVGRHILLGGDNMDMALTYHVANKLAQQGKTLESWQITGLTQACCQAKESLLDVGGPEEFSVTVPSRGRSLFNNAITSTLNKDEVVQLVLEGFFPQVTLDDQVQQGPREGFATLNLDYERDPAITRHILDFLRRSEALPTKVLFNGGVFNAKPIADLLLQRLRSLLPADCVLDQLQPAHLDHAVAKGATYYQYTKVNGGLKVKNGLAANYYIGIASPMPAIPGMAPPVDALCIAPLGLEEGGDEQVLPNEFSLIVGETVRFRFFQSNHAQADRLGNLINSFGVAALIELPPIELTLAAGESAPGDMVRVYLSCQVNDLGILMLRAHEVNSDRSWQIEFTVRESNG</sequence>
<gene>
    <name evidence="4" type="ORF">FJM67_00620</name>
</gene>
<reference evidence="4 5" key="1">
    <citation type="submission" date="2019-06" db="EMBL/GenBank/DDBJ databases">
        <title>A novel bacterium of genus Marinomonas, isolated from coastal sand.</title>
        <authorList>
            <person name="Huang H."/>
            <person name="Mo K."/>
            <person name="Hu Y."/>
        </authorList>
    </citation>
    <scope>NUCLEOTIDE SEQUENCE [LARGE SCALE GENOMIC DNA]</scope>
    <source>
        <strain evidence="4 5">HB171799</strain>
    </source>
</reference>
<dbReference type="OrthoDB" id="580874at2"/>
<dbReference type="PANTHER" id="PTHR42749">
    <property type="entry name" value="CELL SHAPE-DETERMINING PROTEIN MREB"/>
    <property type="match status" value="1"/>
</dbReference>
<dbReference type="Gene3D" id="3.30.420.40">
    <property type="match status" value="2"/>
</dbReference>
<dbReference type="InterPro" id="IPR018181">
    <property type="entry name" value="Heat_shock_70_CS"/>
</dbReference>